<dbReference type="CDD" id="cd02440">
    <property type="entry name" value="AdoMet_MTases"/>
    <property type="match status" value="1"/>
</dbReference>
<dbReference type="RefSeq" id="WP_124799282.1">
    <property type="nucleotide sequence ID" value="NZ_CP034170.1"/>
</dbReference>
<evidence type="ECO:0000313" key="4">
    <source>
        <dbReference type="Proteomes" id="UP000268084"/>
    </source>
</evidence>
<dbReference type="Proteomes" id="UP000268084">
    <property type="component" value="Chromosome"/>
</dbReference>
<keyword evidence="1 3" id="KW-0808">Transferase</keyword>
<dbReference type="InterPro" id="IPR029063">
    <property type="entry name" value="SAM-dependent_MTases_sf"/>
</dbReference>
<gene>
    <name evidence="3" type="ORF">EH165_09705</name>
</gene>
<dbReference type="PANTHER" id="PTHR43861:SF3">
    <property type="entry name" value="PUTATIVE (AFU_ORTHOLOGUE AFUA_2G14390)-RELATED"/>
    <property type="match status" value="1"/>
</dbReference>
<proteinExistence type="predicted"/>
<dbReference type="OrthoDB" id="4484556at2"/>
<dbReference type="PANTHER" id="PTHR43861">
    <property type="entry name" value="TRANS-ACONITATE 2-METHYLTRANSFERASE-RELATED"/>
    <property type="match status" value="1"/>
</dbReference>
<evidence type="ECO:0000256" key="1">
    <source>
        <dbReference type="ARBA" id="ARBA00022679"/>
    </source>
</evidence>
<evidence type="ECO:0000256" key="2">
    <source>
        <dbReference type="SAM" id="MobiDB-lite"/>
    </source>
</evidence>
<organism evidence="3 4">
    <name type="scientific">Nakamurella antarctica</name>
    <dbReference type="NCBI Taxonomy" id="1902245"/>
    <lineage>
        <taxon>Bacteria</taxon>
        <taxon>Bacillati</taxon>
        <taxon>Actinomycetota</taxon>
        <taxon>Actinomycetes</taxon>
        <taxon>Nakamurellales</taxon>
        <taxon>Nakamurellaceae</taxon>
        <taxon>Nakamurella</taxon>
    </lineage>
</organism>
<reference evidence="3 4" key="2">
    <citation type="submission" date="2018-12" db="EMBL/GenBank/DDBJ databases">
        <title>Nakamurella antarcticus sp. nov., isolated from Antarctica South Shetland Islands soil.</title>
        <authorList>
            <person name="Peng F."/>
        </authorList>
    </citation>
    <scope>NUCLEOTIDE SEQUENCE [LARGE SCALE GENOMIC DNA]</scope>
    <source>
        <strain evidence="3 4">S14-144</strain>
    </source>
</reference>
<feature type="compositionally biased region" description="Pro residues" evidence="2">
    <location>
        <begin position="8"/>
        <end position="18"/>
    </location>
</feature>
<dbReference type="AlphaFoldDB" id="A0A3G8ZM80"/>
<dbReference type="SUPFAM" id="SSF53335">
    <property type="entry name" value="S-adenosyl-L-methionine-dependent methyltransferases"/>
    <property type="match status" value="1"/>
</dbReference>
<protein>
    <submittedName>
        <fullName evidence="3">Class I SAM-dependent methyltransferase</fullName>
    </submittedName>
</protein>
<dbReference type="GO" id="GO:0032259">
    <property type="term" value="P:methylation"/>
    <property type="evidence" value="ECO:0007669"/>
    <property type="project" value="UniProtKB-KW"/>
</dbReference>
<evidence type="ECO:0000313" key="3">
    <source>
        <dbReference type="EMBL" id="AZI58373.1"/>
    </source>
</evidence>
<reference evidence="3 4" key="1">
    <citation type="submission" date="2018-11" db="EMBL/GenBank/DDBJ databases">
        <authorList>
            <person name="Da X."/>
        </authorList>
    </citation>
    <scope>NUCLEOTIDE SEQUENCE [LARGE SCALE GENOMIC DNA]</scope>
    <source>
        <strain evidence="3 4">S14-144</strain>
    </source>
</reference>
<sequence>MPDASEPTPTPIPAPTSRPEPAEGVAATADRAYADRLNALQGKRWKKLLNVQLPWQLHIRRLAMGRTLDVGCGNGRNLSRLDAGSVGVDHNPYSVQTARALGCEAYTVDEFFADPAVAKPGSFDSILAAHLVEHLQPPEAREILSSYLPMLRPGGRVVFFTPQERGYASDATHVAFTGFDELRQLSHDLGLDVVKHYSFPFPRFTGKAFIYNEFILIATVPQR</sequence>
<dbReference type="EMBL" id="CP034170">
    <property type="protein sequence ID" value="AZI58373.1"/>
    <property type="molecule type" value="Genomic_DNA"/>
</dbReference>
<dbReference type="Gene3D" id="3.40.50.150">
    <property type="entry name" value="Vaccinia Virus protein VP39"/>
    <property type="match status" value="1"/>
</dbReference>
<keyword evidence="4" id="KW-1185">Reference proteome</keyword>
<dbReference type="KEGG" id="nak:EH165_09705"/>
<feature type="region of interest" description="Disordered" evidence="2">
    <location>
        <begin position="1"/>
        <end position="24"/>
    </location>
</feature>
<keyword evidence="3" id="KW-0489">Methyltransferase</keyword>
<accession>A0A3G8ZM80</accession>
<name>A0A3G8ZM80_9ACTN</name>
<dbReference type="GO" id="GO:0008168">
    <property type="term" value="F:methyltransferase activity"/>
    <property type="evidence" value="ECO:0007669"/>
    <property type="project" value="UniProtKB-KW"/>
</dbReference>
<dbReference type="Pfam" id="PF13489">
    <property type="entry name" value="Methyltransf_23"/>
    <property type="match status" value="1"/>
</dbReference>